<feature type="domain" description="Pyrrolo-quinoline quinone repeat" evidence="2">
    <location>
        <begin position="125"/>
        <end position="358"/>
    </location>
</feature>
<organism evidence="3 4">
    <name type="scientific">Paracoccus contaminans</name>
    <dbReference type="NCBI Taxonomy" id="1945662"/>
    <lineage>
        <taxon>Bacteria</taxon>
        <taxon>Pseudomonadati</taxon>
        <taxon>Pseudomonadota</taxon>
        <taxon>Alphaproteobacteria</taxon>
        <taxon>Rhodobacterales</taxon>
        <taxon>Paracoccaceae</taxon>
        <taxon>Paracoccus</taxon>
    </lineage>
</organism>
<name>A0A1W6D0W5_9RHOB</name>
<evidence type="ECO:0000313" key="3">
    <source>
        <dbReference type="EMBL" id="ARJ70762.1"/>
    </source>
</evidence>
<dbReference type="EMBL" id="CP020612">
    <property type="protein sequence ID" value="ARJ70762.1"/>
    <property type="molecule type" value="Genomic_DNA"/>
</dbReference>
<dbReference type="SMART" id="SM00564">
    <property type="entry name" value="PQQ"/>
    <property type="match status" value="6"/>
</dbReference>
<dbReference type="Pfam" id="PF13360">
    <property type="entry name" value="PQQ_2"/>
    <property type="match status" value="2"/>
</dbReference>
<dbReference type="InterPro" id="IPR015943">
    <property type="entry name" value="WD40/YVTN_repeat-like_dom_sf"/>
</dbReference>
<dbReference type="OrthoDB" id="5290752at2"/>
<gene>
    <name evidence="3" type="ORF">B0A89_06625</name>
</gene>
<reference evidence="3 4" key="1">
    <citation type="submission" date="2017-03" db="EMBL/GenBank/DDBJ databases">
        <title>Genome sequence of Paracoccus contaminans isolated from a water microcosm.</title>
        <authorList>
            <person name="Aurass P."/>
            <person name="Karste S."/>
            <person name="Trost E."/>
            <person name="Glaeser S.P."/>
            <person name="Kaempfer P."/>
            <person name="Flieger A."/>
        </authorList>
    </citation>
    <scope>NUCLEOTIDE SEQUENCE [LARGE SCALE GENOMIC DNA]</scope>
    <source>
        <strain evidence="4">RKI 16-01929T\LMG 29738T\CCM 8701T\CIP 111112T</strain>
    </source>
</reference>
<dbReference type="InterPro" id="IPR002372">
    <property type="entry name" value="PQQ_rpt_dom"/>
</dbReference>
<dbReference type="KEGG" id="pcon:B0A89_06625"/>
<dbReference type="RefSeq" id="WP_085377469.1">
    <property type="nucleotide sequence ID" value="NZ_CP020612.1"/>
</dbReference>
<accession>A0A1W6D0W5</accession>
<dbReference type="PANTHER" id="PTHR34512">
    <property type="entry name" value="CELL SURFACE PROTEIN"/>
    <property type="match status" value="1"/>
</dbReference>
<evidence type="ECO:0000313" key="4">
    <source>
        <dbReference type="Proteomes" id="UP000193017"/>
    </source>
</evidence>
<evidence type="ECO:0000256" key="1">
    <source>
        <dbReference type="SAM" id="SignalP"/>
    </source>
</evidence>
<feature type="domain" description="Pyrrolo-quinoline quinone repeat" evidence="2">
    <location>
        <begin position="382"/>
        <end position="442"/>
    </location>
</feature>
<sequence>MSRLTAMLPLIALTAGVTALGACTERAKILPGARLDPRAVVSAEGPAVEEGPAVRSTALNLPAPRSVEWTTRAANAAHLIPHAALGAGTQRIWSAPIGAPDERRHRITADPVVAGGRIFTLDSHERVVATALSGGTAWSRDLTPATEAGDSASGGGIAYEGGRIFVTTGYGELVALDGASGAVLWRQRVDALVGGAPTVQNGTVYVAARDATGWAVRAADGKVLWTVSGIAAQSGVTGVSAPAADGDLVVFPFASGQLLAVDAATGLERWSAQVAGTRRGRAIAFIRDMTGDPVIAGNVVLAGSSSGRIYAFDRATGAELWSDRDGANSPVLLAGGSAFAVNDQAQLVRLDAATGGRIFAIKLPLYTTDRVKKQDDITVHYGPVLAGGRLFIASTDGLLRAFDPRSGALVAQAAIPGGAASAPVVSGGTLYVVGRDGRLNAFR</sequence>
<dbReference type="PANTHER" id="PTHR34512:SF30">
    <property type="entry name" value="OUTER MEMBRANE PROTEIN ASSEMBLY FACTOR BAMB"/>
    <property type="match status" value="1"/>
</dbReference>
<dbReference type="InterPro" id="IPR018391">
    <property type="entry name" value="PQQ_b-propeller_rpt"/>
</dbReference>
<protein>
    <submittedName>
        <fullName evidence="3">Quinoprotein</fullName>
    </submittedName>
</protein>
<dbReference type="InterPro" id="IPR011047">
    <property type="entry name" value="Quinoprotein_ADH-like_sf"/>
</dbReference>
<dbReference type="AlphaFoldDB" id="A0A1W6D0W5"/>
<dbReference type="Gene3D" id="2.130.10.10">
    <property type="entry name" value="YVTN repeat-like/Quinoprotein amine dehydrogenase"/>
    <property type="match status" value="2"/>
</dbReference>
<keyword evidence="1" id="KW-0732">Signal</keyword>
<feature type="signal peptide" evidence="1">
    <location>
        <begin position="1"/>
        <end position="19"/>
    </location>
</feature>
<feature type="chain" id="PRO_5013389129" evidence="1">
    <location>
        <begin position="20"/>
        <end position="443"/>
    </location>
</feature>
<dbReference type="PROSITE" id="PS51257">
    <property type="entry name" value="PROKAR_LIPOPROTEIN"/>
    <property type="match status" value="1"/>
</dbReference>
<proteinExistence type="predicted"/>
<dbReference type="STRING" id="1945662.B0A89_06625"/>
<dbReference type="Proteomes" id="UP000193017">
    <property type="component" value="Chromosome"/>
</dbReference>
<evidence type="ECO:0000259" key="2">
    <source>
        <dbReference type="Pfam" id="PF13360"/>
    </source>
</evidence>
<dbReference type="SUPFAM" id="SSF50998">
    <property type="entry name" value="Quinoprotein alcohol dehydrogenase-like"/>
    <property type="match status" value="1"/>
</dbReference>
<keyword evidence="4" id="KW-1185">Reference proteome</keyword>